<dbReference type="Proteomes" id="UP000815846">
    <property type="component" value="Unassembled WGS sequence"/>
</dbReference>
<keyword evidence="3" id="KW-1185">Reference proteome</keyword>
<proteinExistence type="predicted"/>
<keyword evidence="1" id="KW-1133">Transmembrane helix</keyword>
<evidence type="ECO:0000256" key="1">
    <source>
        <dbReference type="SAM" id="Phobius"/>
    </source>
</evidence>
<reference evidence="2 3" key="1">
    <citation type="submission" date="2019-08" db="EMBL/GenBank/DDBJ databases">
        <title>Microbe sample from Colwellia echini.</title>
        <authorList>
            <person name="Christiansen L."/>
            <person name="Pathiraja D."/>
            <person name="Schultz-Johansen M."/>
            <person name="Choi I.-G."/>
            <person name="Stougaard P."/>
        </authorList>
    </citation>
    <scope>NUCLEOTIDE SEQUENCE [LARGE SCALE GENOMIC DNA]</scope>
    <source>
        <strain evidence="2 3">A3</strain>
    </source>
</reference>
<keyword evidence="1" id="KW-0812">Transmembrane</keyword>
<protein>
    <submittedName>
        <fullName evidence="2">Uncharacterized protein</fullName>
    </submittedName>
</protein>
<dbReference type="EMBL" id="PJAI02000022">
    <property type="protein sequence ID" value="TYK64575.1"/>
    <property type="molecule type" value="Genomic_DNA"/>
</dbReference>
<organism evidence="2 3">
    <name type="scientific">Colwellia echini</name>
    <dbReference type="NCBI Taxonomy" id="1982103"/>
    <lineage>
        <taxon>Bacteria</taxon>
        <taxon>Pseudomonadati</taxon>
        <taxon>Pseudomonadota</taxon>
        <taxon>Gammaproteobacteria</taxon>
        <taxon>Alteromonadales</taxon>
        <taxon>Colwelliaceae</taxon>
        <taxon>Colwellia</taxon>
    </lineage>
</organism>
<dbReference type="RefSeq" id="WP_101345743.1">
    <property type="nucleotide sequence ID" value="NZ_PJAI02000022.1"/>
</dbReference>
<feature type="transmembrane region" description="Helical" evidence="1">
    <location>
        <begin position="87"/>
        <end position="107"/>
    </location>
</feature>
<feature type="transmembrane region" description="Helical" evidence="1">
    <location>
        <begin position="29"/>
        <end position="47"/>
    </location>
</feature>
<gene>
    <name evidence="2" type="ORF">CWS31_015085</name>
</gene>
<accession>A0ABY3MTR4</accession>
<evidence type="ECO:0000313" key="2">
    <source>
        <dbReference type="EMBL" id="TYK64575.1"/>
    </source>
</evidence>
<sequence>MKLTTKVTLFSLLVFPGSGHIILKKYVSATAFIISFSYLVITFIINIRDITQKVVDSVLQGKIPLEVAAIQQALVEQGAIDNPNLTIMSYLMLILWLISAFDAYRIAQKKQ</sequence>
<evidence type="ECO:0000313" key="3">
    <source>
        <dbReference type="Proteomes" id="UP000815846"/>
    </source>
</evidence>
<keyword evidence="1" id="KW-0472">Membrane</keyword>
<comment type="caution">
    <text evidence="2">The sequence shown here is derived from an EMBL/GenBank/DDBJ whole genome shotgun (WGS) entry which is preliminary data.</text>
</comment>
<name>A0ABY3MTR4_9GAMM</name>